<dbReference type="InterPro" id="IPR000719">
    <property type="entry name" value="Prot_kinase_dom"/>
</dbReference>
<gene>
    <name evidence="3" type="ORF">SLS58_002163</name>
</gene>
<dbReference type="Gene3D" id="1.20.120.1020">
    <property type="entry name" value="Prion-inhibition and propagation, HeLo domain"/>
    <property type="match status" value="1"/>
</dbReference>
<evidence type="ECO:0000313" key="4">
    <source>
        <dbReference type="Proteomes" id="UP001521184"/>
    </source>
</evidence>
<organism evidence="3 4">
    <name type="scientific">Diplodia intermedia</name>
    <dbReference type="NCBI Taxonomy" id="856260"/>
    <lineage>
        <taxon>Eukaryota</taxon>
        <taxon>Fungi</taxon>
        <taxon>Dikarya</taxon>
        <taxon>Ascomycota</taxon>
        <taxon>Pezizomycotina</taxon>
        <taxon>Dothideomycetes</taxon>
        <taxon>Dothideomycetes incertae sedis</taxon>
        <taxon>Botryosphaeriales</taxon>
        <taxon>Botryosphaeriaceae</taxon>
        <taxon>Diplodia</taxon>
    </lineage>
</organism>
<dbReference type="EMBL" id="JAKEKT020000009">
    <property type="protein sequence ID" value="KAL1648410.1"/>
    <property type="molecule type" value="Genomic_DNA"/>
</dbReference>
<feature type="domain" description="Protein kinase" evidence="2">
    <location>
        <begin position="235"/>
        <end position="572"/>
    </location>
</feature>
<reference evidence="3 4" key="1">
    <citation type="journal article" date="2023" name="Plant Dis.">
        <title>First Report of Diplodia intermedia Causing Canker and Dieback Diseases on Apple Trees in Canada.</title>
        <authorList>
            <person name="Ellouze W."/>
            <person name="Ilyukhin E."/>
            <person name="Sulman M."/>
            <person name="Ali S."/>
        </authorList>
    </citation>
    <scope>NUCLEOTIDE SEQUENCE [LARGE SCALE GENOMIC DNA]</scope>
    <source>
        <strain evidence="3 4">M45-28</strain>
    </source>
</reference>
<dbReference type="SUPFAM" id="SSF56112">
    <property type="entry name" value="Protein kinase-like (PK-like)"/>
    <property type="match status" value="1"/>
</dbReference>
<dbReference type="Proteomes" id="UP001521184">
    <property type="component" value="Unassembled WGS sequence"/>
</dbReference>
<evidence type="ECO:0000256" key="1">
    <source>
        <dbReference type="SAM" id="MobiDB-lite"/>
    </source>
</evidence>
<dbReference type="InterPro" id="IPR011009">
    <property type="entry name" value="Kinase-like_dom_sf"/>
</dbReference>
<dbReference type="PROSITE" id="PS50011">
    <property type="entry name" value="PROTEIN_KINASE_DOM"/>
    <property type="match status" value="1"/>
</dbReference>
<protein>
    <recommendedName>
        <fullName evidence="2">Protein kinase domain-containing protein</fullName>
    </recommendedName>
</protein>
<dbReference type="InterPro" id="IPR038305">
    <property type="entry name" value="HeLo_sf"/>
</dbReference>
<dbReference type="InterPro" id="IPR056002">
    <property type="entry name" value="DUF7580"/>
</dbReference>
<dbReference type="Gene3D" id="1.10.510.10">
    <property type="entry name" value="Transferase(Phosphotransferase) domain 1"/>
    <property type="match status" value="1"/>
</dbReference>
<accession>A0ABR3U0M9</accession>
<name>A0ABR3U0M9_9PEZI</name>
<proteinExistence type="predicted"/>
<dbReference type="PANTHER" id="PTHR37542:SF3">
    <property type="entry name" value="PRION-INHIBITION AND PROPAGATION HELO DOMAIN-CONTAINING PROTEIN"/>
    <property type="match status" value="1"/>
</dbReference>
<dbReference type="InterPro" id="IPR029498">
    <property type="entry name" value="HeLo_dom"/>
</dbReference>
<feature type="region of interest" description="Disordered" evidence="1">
    <location>
        <begin position="598"/>
        <end position="619"/>
    </location>
</feature>
<sequence length="619" mass="69274">MASGVEGAAAIVGFLSLAFEAFEGCLEAYKFVYTAQHMGSDGDSVRSKLVWERHRLREWGERTGIQTSSPQEKLNWTLVVALLNQQKALMTSAEALEKKYKLRVPEEFINVSDAEDEASNESTLGKLLQRLKPDITQPNSKTIQSQNGTLKRLKWAAVGKNQALRIVDEIEEINNRLHSLLDTADQKRLQLTTEALLRDLVSRSSNSAELESIQQLLYPDTSFNDRQIAAAAELKQIMSIVGKNNQDHPLDAAMLVRMGLKLKLLSAKRLKPLPPASRLECCGIELGKYRDTEVLIEWRATDEETWDLMEPQMRALAVLLGKMDGGVFPVLPCLGLISWKELDSFALVYDLSSITKRNTRVELKSLHQIISEQPQASLSRRFDIALGLAEAVLQFHTAGWLHKGIRSENILFIATAGVSLEHRLGTRAYLIGFDNARPDTEDGQLLTQQPQMDLQADLYRHPSARGADRQYFRKSFDLYSLGCVLLELGLWKRLVDVHPDSPDLGERIRSAEQEKKMLPLPSLVKFGYDSEEVARLSHTAGQNFADVVSRCLTDEESGKETTDDSLEAQRSIVNMLPKTTGVLLSSLVEREYLGFMNPVGHETNPPEQIRAPPEISVSS</sequence>
<dbReference type="Pfam" id="PF14479">
    <property type="entry name" value="HeLo"/>
    <property type="match status" value="1"/>
</dbReference>
<dbReference type="Pfam" id="PF24476">
    <property type="entry name" value="DUF7580"/>
    <property type="match status" value="1"/>
</dbReference>
<comment type="caution">
    <text evidence="3">The sequence shown here is derived from an EMBL/GenBank/DDBJ whole genome shotgun (WGS) entry which is preliminary data.</text>
</comment>
<keyword evidence="4" id="KW-1185">Reference proteome</keyword>
<dbReference type="PANTHER" id="PTHR37542">
    <property type="entry name" value="HELO DOMAIN-CONTAINING PROTEIN-RELATED"/>
    <property type="match status" value="1"/>
</dbReference>
<evidence type="ECO:0000313" key="3">
    <source>
        <dbReference type="EMBL" id="KAL1648410.1"/>
    </source>
</evidence>
<evidence type="ECO:0000259" key="2">
    <source>
        <dbReference type="PROSITE" id="PS50011"/>
    </source>
</evidence>